<feature type="compositionally biased region" description="Basic and acidic residues" evidence="1">
    <location>
        <begin position="78"/>
        <end position="92"/>
    </location>
</feature>
<keyword evidence="3" id="KW-1185">Reference proteome</keyword>
<reference evidence="2" key="2">
    <citation type="submission" date="2023-04" db="EMBL/GenBank/DDBJ databases">
        <authorList>
            <person name="Bu L."/>
            <person name="Lu L."/>
            <person name="Laidemitt M.R."/>
            <person name="Zhang S.M."/>
            <person name="Mutuku M."/>
            <person name="Mkoji G."/>
            <person name="Steinauer M."/>
            <person name="Loker E.S."/>
        </authorList>
    </citation>
    <scope>NUCLEOTIDE SEQUENCE</scope>
    <source>
        <strain evidence="2">KasaAsao</strain>
        <tissue evidence="2">Whole Snail</tissue>
    </source>
</reference>
<feature type="compositionally biased region" description="Low complexity" evidence="1">
    <location>
        <begin position="19"/>
        <end position="40"/>
    </location>
</feature>
<evidence type="ECO:0000313" key="2">
    <source>
        <dbReference type="EMBL" id="KAK0064262.1"/>
    </source>
</evidence>
<evidence type="ECO:0000313" key="3">
    <source>
        <dbReference type="Proteomes" id="UP001233172"/>
    </source>
</evidence>
<dbReference type="AlphaFoldDB" id="A0AAD8FGK6"/>
<comment type="caution">
    <text evidence="2">The sequence shown here is derived from an EMBL/GenBank/DDBJ whole genome shotgun (WGS) entry which is preliminary data.</text>
</comment>
<name>A0AAD8FGK6_BIOPF</name>
<gene>
    <name evidence="2" type="ORF">Bpfe_006447</name>
</gene>
<dbReference type="Proteomes" id="UP001233172">
    <property type="component" value="Unassembled WGS sequence"/>
</dbReference>
<evidence type="ECO:0000256" key="1">
    <source>
        <dbReference type="SAM" id="MobiDB-lite"/>
    </source>
</evidence>
<accession>A0AAD8FGK6</accession>
<dbReference type="EMBL" id="JASAOG010000018">
    <property type="protein sequence ID" value="KAK0064262.1"/>
    <property type="molecule type" value="Genomic_DNA"/>
</dbReference>
<protein>
    <submittedName>
        <fullName evidence="2">Uncharacterized protein</fullName>
    </submittedName>
</protein>
<proteinExistence type="predicted"/>
<sequence length="92" mass="10146">MTQRFADICDSLILCASNQPRPISHHSPPSSSQASRQQHSPSRKPLPPPPPQRRQSQPPTGGLHVDAGHLSTRPLGSVEHRGGHHDVRGFWR</sequence>
<organism evidence="2 3">
    <name type="scientific">Biomphalaria pfeifferi</name>
    <name type="common">Bloodfluke planorb</name>
    <name type="synonym">Freshwater snail</name>
    <dbReference type="NCBI Taxonomy" id="112525"/>
    <lineage>
        <taxon>Eukaryota</taxon>
        <taxon>Metazoa</taxon>
        <taxon>Spiralia</taxon>
        <taxon>Lophotrochozoa</taxon>
        <taxon>Mollusca</taxon>
        <taxon>Gastropoda</taxon>
        <taxon>Heterobranchia</taxon>
        <taxon>Euthyneura</taxon>
        <taxon>Panpulmonata</taxon>
        <taxon>Hygrophila</taxon>
        <taxon>Lymnaeoidea</taxon>
        <taxon>Planorbidae</taxon>
        <taxon>Biomphalaria</taxon>
    </lineage>
</organism>
<feature type="region of interest" description="Disordered" evidence="1">
    <location>
        <begin position="18"/>
        <end position="92"/>
    </location>
</feature>
<reference evidence="2" key="1">
    <citation type="journal article" date="2023" name="PLoS Negl. Trop. Dis.">
        <title>A genome sequence for Biomphalaria pfeifferi, the major vector snail for the human-infecting parasite Schistosoma mansoni.</title>
        <authorList>
            <person name="Bu L."/>
            <person name="Lu L."/>
            <person name="Laidemitt M.R."/>
            <person name="Zhang S.M."/>
            <person name="Mutuku M."/>
            <person name="Mkoji G."/>
            <person name="Steinauer M."/>
            <person name="Loker E.S."/>
        </authorList>
    </citation>
    <scope>NUCLEOTIDE SEQUENCE</scope>
    <source>
        <strain evidence="2">KasaAsao</strain>
    </source>
</reference>